<feature type="non-terminal residue" evidence="1">
    <location>
        <position position="114"/>
    </location>
</feature>
<dbReference type="SUPFAM" id="SSF53335">
    <property type="entry name" value="S-adenosyl-L-methionine-dependent methyltransferases"/>
    <property type="match status" value="1"/>
</dbReference>
<gene>
    <name evidence="1" type="ORF">BDY21DRAFT_266590</name>
</gene>
<reference evidence="1" key="1">
    <citation type="journal article" date="2020" name="Stud. Mycol.">
        <title>101 Dothideomycetes genomes: a test case for predicting lifestyles and emergence of pathogens.</title>
        <authorList>
            <person name="Haridas S."/>
            <person name="Albert R."/>
            <person name="Binder M."/>
            <person name="Bloem J."/>
            <person name="Labutti K."/>
            <person name="Salamov A."/>
            <person name="Andreopoulos B."/>
            <person name="Baker S."/>
            <person name="Barry K."/>
            <person name="Bills G."/>
            <person name="Bluhm B."/>
            <person name="Cannon C."/>
            <person name="Castanera R."/>
            <person name="Culley D."/>
            <person name="Daum C."/>
            <person name="Ezra D."/>
            <person name="Gonzalez J."/>
            <person name="Henrissat B."/>
            <person name="Kuo A."/>
            <person name="Liang C."/>
            <person name="Lipzen A."/>
            <person name="Lutzoni F."/>
            <person name="Magnuson J."/>
            <person name="Mondo S."/>
            <person name="Nolan M."/>
            <person name="Ohm R."/>
            <person name="Pangilinan J."/>
            <person name="Park H.-J."/>
            <person name="Ramirez L."/>
            <person name="Alfaro M."/>
            <person name="Sun H."/>
            <person name="Tritt A."/>
            <person name="Yoshinaga Y."/>
            <person name="Zwiers L.-H."/>
            <person name="Turgeon B."/>
            <person name="Goodwin S."/>
            <person name="Spatafora J."/>
            <person name="Crous P."/>
            <person name="Grigoriev I."/>
        </authorList>
    </citation>
    <scope>NUCLEOTIDE SEQUENCE</scope>
    <source>
        <strain evidence="1">ATCC 16933</strain>
    </source>
</reference>
<sequence length="114" mass="13096">IDMQHHIWLMVTDGQLYLALLDKKKVKIVLDIGTGTGAQSSVPSFQFPVVMTEIIGSDLSPCQPSLVPPNCKFEIDDSKEDWTYDQKFDYIYGRVLVAAFKDFFKVFRQAYEHM</sequence>
<proteinExistence type="predicted"/>
<accession>A0A6A6NQ45</accession>
<feature type="non-terminal residue" evidence="1">
    <location>
        <position position="1"/>
    </location>
</feature>
<keyword evidence="1" id="KW-0808">Transferase</keyword>
<dbReference type="Gene3D" id="3.40.50.150">
    <property type="entry name" value="Vaccinia Virus protein VP39"/>
    <property type="match status" value="1"/>
</dbReference>
<dbReference type="GO" id="GO:0008168">
    <property type="term" value="F:methyltransferase activity"/>
    <property type="evidence" value="ECO:0007669"/>
    <property type="project" value="UniProtKB-KW"/>
</dbReference>
<dbReference type="Proteomes" id="UP000799766">
    <property type="component" value="Unassembled WGS sequence"/>
</dbReference>
<dbReference type="Pfam" id="PF13489">
    <property type="entry name" value="Methyltransf_23"/>
    <property type="match status" value="1"/>
</dbReference>
<keyword evidence="2" id="KW-1185">Reference proteome</keyword>
<dbReference type="EMBL" id="MU001694">
    <property type="protein sequence ID" value="KAF2453866.1"/>
    <property type="molecule type" value="Genomic_DNA"/>
</dbReference>
<dbReference type="OrthoDB" id="2013972at2759"/>
<dbReference type="GO" id="GO:0032259">
    <property type="term" value="P:methylation"/>
    <property type="evidence" value="ECO:0007669"/>
    <property type="project" value="UniProtKB-KW"/>
</dbReference>
<organism evidence="1 2">
    <name type="scientific">Lineolata rhizophorae</name>
    <dbReference type="NCBI Taxonomy" id="578093"/>
    <lineage>
        <taxon>Eukaryota</taxon>
        <taxon>Fungi</taxon>
        <taxon>Dikarya</taxon>
        <taxon>Ascomycota</taxon>
        <taxon>Pezizomycotina</taxon>
        <taxon>Dothideomycetes</taxon>
        <taxon>Dothideomycetes incertae sedis</taxon>
        <taxon>Lineolatales</taxon>
        <taxon>Lineolataceae</taxon>
        <taxon>Lineolata</taxon>
    </lineage>
</organism>
<evidence type="ECO:0000313" key="2">
    <source>
        <dbReference type="Proteomes" id="UP000799766"/>
    </source>
</evidence>
<keyword evidence="1" id="KW-0489">Methyltransferase</keyword>
<dbReference type="AlphaFoldDB" id="A0A6A6NQ45"/>
<name>A0A6A6NQ45_9PEZI</name>
<protein>
    <submittedName>
        <fullName evidence="1">S-adenosyl-L-methionine-dependent methyltransferase</fullName>
    </submittedName>
</protein>
<dbReference type="InterPro" id="IPR029063">
    <property type="entry name" value="SAM-dependent_MTases_sf"/>
</dbReference>
<evidence type="ECO:0000313" key="1">
    <source>
        <dbReference type="EMBL" id="KAF2453866.1"/>
    </source>
</evidence>
<dbReference type="CDD" id="cd02440">
    <property type="entry name" value="AdoMet_MTases"/>
    <property type="match status" value="1"/>
</dbReference>